<evidence type="ECO:0000256" key="1">
    <source>
        <dbReference type="ARBA" id="ARBA00006642"/>
    </source>
</evidence>
<dbReference type="AlphaFoldDB" id="A0AA35W8S5"/>
<keyword evidence="5" id="KW-0220">Diaminopimelate biosynthesis</keyword>
<keyword evidence="6" id="KW-0560">Oxidoreductase</keyword>
<dbReference type="CDD" id="cd02274">
    <property type="entry name" value="DHDPR_N"/>
    <property type="match status" value="1"/>
</dbReference>
<dbReference type="Proteomes" id="UP001174909">
    <property type="component" value="Unassembled WGS sequence"/>
</dbReference>
<organism evidence="15 16">
    <name type="scientific">Geodia barretti</name>
    <name type="common">Barrett's horny sponge</name>
    <dbReference type="NCBI Taxonomy" id="519541"/>
    <lineage>
        <taxon>Eukaryota</taxon>
        <taxon>Metazoa</taxon>
        <taxon>Porifera</taxon>
        <taxon>Demospongiae</taxon>
        <taxon>Heteroscleromorpha</taxon>
        <taxon>Tetractinellida</taxon>
        <taxon>Astrophorina</taxon>
        <taxon>Geodiidae</taxon>
        <taxon>Geodia</taxon>
    </lineage>
</organism>
<dbReference type="EC" id="1.17.1.8" evidence="10"/>
<dbReference type="GO" id="GO:0005829">
    <property type="term" value="C:cytosol"/>
    <property type="evidence" value="ECO:0007669"/>
    <property type="project" value="TreeGrafter"/>
</dbReference>
<dbReference type="InterPro" id="IPR022663">
    <property type="entry name" value="DapB_C"/>
</dbReference>
<evidence type="ECO:0000256" key="4">
    <source>
        <dbReference type="ARBA" id="ARBA00022857"/>
    </source>
</evidence>
<dbReference type="FunFam" id="3.30.360.10:FF:000009">
    <property type="entry name" value="4-hydroxy-tetrahydrodipicolinate reductase"/>
    <property type="match status" value="1"/>
</dbReference>
<keyword evidence="16" id="KW-1185">Reference proteome</keyword>
<evidence type="ECO:0000256" key="10">
    <source>
        <dbReference type="ARBA" id="ARBA00038983"/>
    </source>
</evidence>
<feature type="domain" description="Dihydrodipicolinate reductase C-terminal" evidence="14">
    <location>
        <begin position="113"/>
        <end position="247"/>
    </location>
</feature>
<dbReference type="InterPro" id="IPR023940">
    <property type="entry name" value="DHDPR_bac"/>
</dbReference>
<comment type="similarity">
    <text evidence="1">Belongs to the DapB family.</text>
</comment>
<dbReference type="GO" id="GO:0009089">
    <property type="term" value="P:lysine biosynthetic process via diaminopimelate"/>
    <property type="evidence" value="ECO:0007669"/>
    <property type="project" value="InterPro"/>
</dbReference>
<dbReference type="PIRSF" id="PIRSF000161">
    <property type="entry name" value="DHPR"/>
    <property type="match status" value="1"/>
</dbReference>
<dbReference type="Gene3D" id="3.40.50.720">
    <property type="entry name" value="NAD(P)-binding Rossmann-like Domain"/>
    <property type="match status" value="1"/>
</dbReference>
<evidence type="ECO:0000256" key="6">
    <source>
        <dbReference type="ARBA" id="ARBA00023002"/>
    </source>
</evidence>
<evidence type="ECO:0000256" key="9">
    <source>
        <dbReference type="ARBA" id="ARBA00037922"/>
    </source>
</evidence>
<keyword evidence="2" id="KW-0963">Cytoplasm</keyword>
<keyword evidence="3" id="KW-0028">Amino-acid biosynthesis</keyword>
<evidence type="ECO:0000259" key="13">
    <source>
        <dbReference type="Pfam" id="PF01113"/>
    </source>
</evidence>
<dbReference type="GO" id="GO:0019877">
    <property type="term" value="P:diaminopimelate biosynthetic process"/>
    <property type="evidence" value="ECO:0007669"/>
    <property type="project" value="UniProtKB-KW"/>
</dbReference>
<evidence type="ECO:0000256" key="7">
    <source>
        <dbReference type="ARBA" id="ARBA00023027"/>
    </source>
</evidence>
<dbReference type="PANTHER" id="PTHR20836:SF0">
    <property type="entry name" value="4-HYDROXY-TETRAHYDRODIPICOLINATE REDUCTASE 1, CHLOROPLASTIC-RELATED"/>
    <property type="match status" value="1"/>
</dbReference>
<dbReference type="PANTHER" id="PTHR20836">
    <property type="entry name" value="DIHYDRODIPICOLINATE REDUCTASE"/>
    <property type="match status" value="1"/>
</dbReference>
<sequence>MGAETVRALSGADDMALVGATCNTPRGETLPTPGGGVPLSTDLASMLDATRPDVMVEFTHAAACMEAAPLAAARGIHMVLGASGLNAEQLQSLDTMSREHGIGVIVAPNFALGAVVLKKLAEQAAAFFDYVDVVEAHHEMKIDAPSGFSLAIARGMREERGRDFERNQTEIHHLDETRGGDIGGVGIHSMRLPGRSAHHEVVFGAGGQTLSIRHDTLGRDCYMPGVLRCVREVGNRPGLTVGLETVLGL</sequence>
<dbReference type="Gene3D" id="3.30.360.10">
    <property type="entry name" value="Dihydrodipicolinate Reductase, domain 2"/>
    <property type="match status" value="1"/>
</dbReference>
<dbReference type="Pfam" id="PF05173">
    <property type="entry name" value="DapB_C"/>
    <property type="match status" value="1"/>
</dbReference>
<dbReference type="SUPFAM" id="SSF55347">
    <property type="entry name" value="Glyceraldehyde-3-phosphate dehydrogenase-like, C-terminal domain"/>
    <property type="match status" value="1"/>
</dbReference>
<evidence type="ECO:0000313" key="15">
    <source>
        <dbReference type="EMBL" id="CAI8008261.1"/>
    </source>
</evidence>
<evidence type="ECO:0000313" key="16">
    <source>
        <dbReference type="Proteomes" id="UP001174909"/>
    </source>
</evidence>
<feature type="domain" description="Dihydrodipicolinate reductase N-terminal" evidence="13">
    <location>
        <begin position="1"/>
        <end position="110"/>
    </location>
</feature>
<dbReference type="InterPro" id="IPR000846">
    <property type="entry name" value="DapB_N"/>
</dbReference>
<accession>A0AA35W8S5</accession>
<evidence type="ECO:0000256" key="11">
    <source>
        <dbReference type="ARBA" id="ARBA00049080"/>
    </source>
</evidence>
<reference evidence="15" key="1">
    <citation type="submission" date="2023-03" db="EMBL/GenBank/DDBJ databases">
        <authorList>
            <person name="Steffen K."/>
            <person name="Cardenas P."/>
        </authorList>
    </citation>
    <scope>NUCLEOTIDE SEQUENCE</scope>
</reference>
<evidence type="ECO:0000256" key="8">
    <source>
        <dbReference type="ARBA" id="ARBA00023154"/>
    </source>
</evidence>
<name>A0AA35W8S5_GEOBA</name>
<evidence type="ECO:0000256" key="3">
    <source>
        <dbReference type="ARBA" id="ARBA00022605"/>
    </source>
</evidence>
<dbReference type="NCBIfam" id="TIGR00036">
    <property type="entry name" value="dapB"/>
    <property type="match status" value="1"/>
</dbReference>
<gene>
    <name evidence="15" type="ORF">GBAR_LOCUS5664</name>
</gene>
<comment type="catalytic activity">
    <reaction evidence="11">
        <text>(S)-2,3,4,5-tetrahydrodipicolinate + NADP(+) + H2O = (2S,4S)-4-hydroxy-2,3,4,5-tetrahydrodipicolinate + NADPH + H(+)</text>
        <dbReference type="Rhea" id="RHEA:35331"/>
        <dbReference type="ChEBI" id="CHEBI:15377"/>
        <dbReference type="ChEBI" id="CHEBI:15378"/>
        <dbReference type="ChEBI" id="CHEBI:16845"/>
        <dbReference type="ChEBI" id="CHEBI:57783"/>
        <dbReference type="ChEBI" id="CHEBI:58349"/>
        <dbReference type="ChEBI" id="CHEBI:67139"/>
        <dbReference type="EC" id="1.17.1.8"/>
    </reaction>
</comment>
<proteinExistence type="inferred from homology"/>
<evidence type="ECO:0000256" key="5">
    <source>
        <dbReference type="ARBA" id="ARBA00022915"/>
    </source>
</evidence>
<evidence type="ECO:0000259" key="14">
    <source>
        <dbReference type="Pfam" id="PF05173"/>
    </source>
</evidence>
<dbReference type="EMBL" id="CASHTH010000828">
    <property type="protein sequence ID" value="CAI8008261.1"/>
    <property type="molecule type" value="Genomic_DNA"/>
</dbReference>
<dbReference type="GO" id="GO:0008839">
    <property type="term" value="F:4-hydroxy-tetrahydrodipicolinate reductase"/>
    <property type="evidence" value="ECO:0007669"/>
    <property type="project" value="UniProtKB-EC"/>
</dbReference>
<dbReference type="InterPro" id="IPR036291">
    <property type="entry name" value="NAD(P)-bd_dom_sf"/>
</dbReference>
<comment type="catalytic activity">
    <reaction evidence="12">
        <text>(S)-2,3,4,5-tetrahydrodipicolinate + NAD(+) + H2O = (2S,4S)-4-hydroxy-2,3,4,5-tetrahydrodipicolinate + NADH + H(+)</text>
        <dbReference type="Rhea" id="RHEA:35323"/>
        <dbReference type="ChEBI" id="CHEBI:15377"/>
        <dbReference type="ChEBI" id="CHEBI:15378"/>
        <dbReference type="ChEBI" id="CHEBI:16845"/>
        <dbReference type="ChEBI" id="CHEBI:57540"/>
        <dbReference type="ChEBI" id="CHEBI:57945"/>
        <dbReference type="ChEBI" id="CHEBI:67139"/>
        <dbReference type="EC" id="1.17.1.8"/>
    </reaction>
</comment>
<evidence type="ECO:0000256" key="12">
    <source>
        <dbReference type="ARBA" id="ARBA00049396"/>
    </source>
</evidence>
<dbReference type="SUPFAM" id="SSF51735">
    <property type="entry name" value="NAD(P)-binding Rossmann-fold domains"/>
    <property type="match status" value="1"/>
</dbReference>
<comment type="caution">
    <text evidence="15">The sequence shown here is derived from an EMBL/GenBank/DDBJ whole genome shotgun (WGS) entry which is preliminary data.</text>
</comment>
<keyword evidence="8" id="KW-0457">Lysine biosynthesis</keyword>
<evidence type="ECO:0000256" key="2">
    <source>
        <dbReference type="ARBA" id="ARBA00022490"/>
    </source>
</evidence>
<keyword evidence="7" id="KW-0520">NAD</keyword>
<comment type="pathway">
    <text evidence="9">Amino-acid biosynthesis; L-lysine biosynthesis via DAP pathway; (S)-tetrahydrodipicolinate from L-aspartate: step 4/4.</text>
</comment>
<dbReference type="Pfam" id="PF01113">
    <property type="entry name" value="DapB_N"/>
    <property type="match status" value="1"/>
</dbReference>
<keyword evidence="4" id="KW-0521">NADP</keyword>
<protein>
    <recommendedName>
        <fullName evidence="10">4-hydroxy-tetrahydrodipicolinate reductase</fullName>
        <ecNumber evidence="10">1.17.1.8</ecNumber>
    </recommendedName>
</protein>